<dbReference type="CDD" id="cd23837">
    <property type="entry name" value="UBCc_UBE2O"/>
    <property type="match status" value="1"/>
</dbReference>
<protein>
    <recommendedName>
        <fullName evidence="4">UBC core domain-containing protein</fullName>
    </recommendedName>
</protein>
<organism evidence="5 6">
    <name type="scientific">Trapa incisa</name>
    <dbReference type="NCBI Taxonomy" id="236973"/>
    <lineage>
        <taxon>Eukaryota</taxon>
        <taxon>Viridiplantae</taxon>
        <taxon>Streptophyta</taxon>
        <taxon>Embryophyta</taxon>
        <taxon>Tracheophyta</taxon>
        <taxon>Spermatophyta</taxon>
        <taxon>Magnoliopsida</taxon>
        <taxon>eudicotyledons</taxon>
        <taxon>Gunneridae</taxon>
        <taxon>Pentapetalae</taxon>
        <taxon>rosids</taxon>
        <taxon>malvids</taxon>
        <taxon>Myrtales</taxon>
        <taxon>Lythraceae</taxon>
        <taxon>Trapa</taxon>
    </lineage>
</organism>
<evidence type="ECO:0000259" key="4">
    <source>
        <dbReference type="PROSITE" id="PS50127"/>
    </source>
</evidence>
<dbReference type="PANTHER" id="PTHR46116">
    <property type="entry name" value="(E3-INDEPENDENT) E2 UBIQUITIN-CONJUGATING ENZYME"/>
    <property type="match status" value="1"/>
</dbReference>
<dbReference type="Proteomes" id="UP001345219">
    <property type="component" value="Chromosome 17"/>
</dbReference>
<comment type="caution">
    <text evidence="5">The sequence shown here is derived from an EMBL/GenBank/DDBJ whole genome shotgun (WGS) entry which is preliminary data.</text>
</comment>
<dbReference type="PANTHER" id="PTHR46116:SF19">
    <property type="entry name" value="UBIQUITIN-CONJUGATING ENZYME FAMILY PROTEIN"/>
    <property type="match status" value="1"/>
</dbReference>
<name>A0AAN7K450_9MYRT</name>
<keyword evidence="1" id="KW-0808">Transferase</keyword>
<evidence type="ECO:0000256" key="3">
    <source>
        <dbReference type="SAM" id="MobiDB-lite"/>
    </source>
</evidence>
<evidence type="ECO:0000256" key="1">
    <source>
        <dbReference type="ARBA" id="ARBA00022679"/>
    </source>
</evidence>
<dbReference type="Gene3D" id="3.10.110.10">
    <property type="entry name" value="Ubiquitin Conjugating Enzyme"/>
    <property type="match status" value="1"/>
</dbReference>
<accession>A0AAN7K450</accession>
<dbReference type="GO" id="GO:0061631">
    <property type="term" value="F:ubiquitin conjugating enzyme activity"/>
    <property type="evidence" value="ECO:0007669"/>
    <property type="project" value="TreeGrafter"/>
</dbReference>
<evidence type="ECO:0000313" key="6">
    <source>
        <dbReference type="Proteomes" id="UP001345219"/>
    </source>
</evidence>
<dbReference type="AlphaFoldDB" id="A0AAN7K450"/>
<feature type="region of interest" description="Disordered" evidence="3">
    <location>
        <begin position="377"/>
        <end position="399"/>
    </location>
</feature>
<reference evidence="5 6" key="1">
    <citation type="journal article" date="2023" name="Hortic Res">
        <title>Pangenome of water caltrop reveals structural variations and asymmetric subgenome divergence after allopolyploidization.</title>
        <authorList>
            <person name="Zhang X."/>
            <person name="Chen Y."/>
            <person name="Wang L."/>
            <person name="Yuan Y."/>
            <person name="Fang M."/>
            <person name="Shi L."/>
            <person name="Lu R."/>
            <person name="Comes H.P."/>
            <person name="Ma Y."/>
            <person name="Chen Y."/>
            <person name="Huang G."/>
            <person name="Zhou Y."/>
            <person name="Zheng Z."/>
            <person name="Qiu Y."/>
        </authorList>
    </citation>
    <scope>NUCLEOTIDE SEQUENCE [LARGE SCALE GENOMIC DNA]</scope>
    <source>
        <tissue evidence="5">Roots</tissue>
    </source>
</reference>
<feature type="domain" description="UBC core" evidence="4">
    <location>
        <begin position="80"/>
        <end position="243"/>
    </location>
</feature>
<evidence type="ECO:0000256" key="2">
    <source>
        <dbReference type="ARBA" id="ARBA00022786"/>
    </source>
</evidence>
<evidence type="ECO:0000313" key="5">
    <source>
        <dbReference type="EMBL" id="KAK4759237.1"/>
    </source>
</evidence>
<keyword evidence="6" id="KW-1185">Reference proteome</keyword>
<keyword evidence="2" id="KW-0833">Ubl conjugation pathway</keyword>
<dbReference type="InterPro" id="IPR000608">
    <property type="entry name" value="UBC"/>
</dbReference>
<dbReference type="InterPro" id="IPR016135">
    <property type="entry name" value="UBQ-conjugating_enzyme/RWD"/>
</dbReference>
<dbReference type="EMBL" id="JAXIOK010000011">
    <property type="protein sequence ID" value="KAK4759237.1"/>
    <property type="molecule type" value="Genomic_DNA"/>
</dbReference>
<dbReference type="SUPFAM" id="SSF54495">
    <property type="entry name" value="UBC-like"/>
    <property type="match status" value="1"/>
</dbReference>
<gene>
    <name evidence="5" type="ORF">SAY87_022368</name>
</gene>
<feature type="region of interest" description="Disordered" evidence="3">
    <location>
        <begin position="1"/>
        <end position="34"/>
    </location>
</feature>
<dbReference type="PROSITE" id="PS50127">
    <property type="entry name" value="UBC_2"/>
    <property type="match status" value="1"/>
</dbReference>
<proteinExistence type="predicted"/>
<dbReference type="SMART" id="SM00212">
    <property type="entry name" value="UBCc"/>
    <property type="match status" value="1"/>
</dbReference>
<sequence>MKSDSITPSSKEDVNGDTSIIPTPRTKIEEEPASFPRFDAAASGDEIDHFYFKDHADMYFDESPYGSPASPTAPSAITPPVQKKIMQEWKILEKNLPDSIYVRVYESRIDLMRAAIVGAAGTPYHDGLFFFDISFPSNYPASPPRVHYKSFGVRINPNLYSSGKVCLSLLNTWSGKKTERWDPNGSTILQVLLSIQALVLNENPYFNEPALLMRGIMPRKKYWEKKSAAYSEDVFILSCKTMMWLLRRPPKGYDSFISSHFRGRAGTILDACNAYFSAQAKIGYYGIASVKPHQISAPSAKFKSLIKEVYRLLLQDFLKAGASVGNFSHQLQDTAEVTSSSHESGEEKTVRKKNKHIFVNKILRKLGKLLGLQNIMNRKKKKDDKNDSIRKGKKLYHNT</sequence>
<dbReference type="Pfam" id="PF00179">
    <property type="entry name" value="UQ_con"/>
    <property type="match status" value="1"/>
</dbReference>